<protein>
    <recommendedName>
        <fullName evidence="5">DUF2975 domain-containing protein</fullName>
    </recommendedName>
</protein>
<feature type="compositionally biased region" description="Basic and acidic residues" evidence="1">
    <location>
        <begin position="152"/>
        <end position="164"/>
    </location>
</feature>
<dbReference type="EMBL" id="CP120983">
    <property type="protein sequence ID" value="WLQ65527.1"/>
    <property type="molecule type" value="Genomic_DNA"/>
</dbReference>
<keyword evidence="2" id="KW-0812">Transmembrane</keyword>
<evidence type="ECO:0000256" key="2">
    <source>
        <dbReference type="SAM" id="Phobius"/>
    </source>
</evidence>
<keyword evidence="2" id="KW-0472">Membrane</keyword>
<keyword evidence="2" id="KW-1133">Transmembrane helix</keyword>
<keyword evidence="4" id="KW-1185">Reference proteome</keyword>
<feature type="transmembrane region" description="Helical" evidence="2">
    <location>
        <begin position="124"/>
        <end position="146"/>
    </location>
</feature>
<dbReference type="RefSeq" id="WP_306103907.1">
    <property type="nucleotide sequence ID" value="NZ_CP120983.1"/>
</dbReference>
<evidence type="ECO:0000256" key="1">
    <source>
        <dbReference type="SAM" id="MobiDB-lite"/>
    </source>
</evidence>
<feature type="transmembrane region" description="Helical" evidence="2">
    <location>
        <begin position="84"/>
        <end position="104"/>
    </location>
</feature>
<feature type="region of interest" description="Disordered" evidence="1">
    <location>
        <begin position="152"/>
        <end position="198"/>
    </location>
</feature>
<dbReference type="Proteomes" id="UP001224433">
    <property type="component" value="Chromosome"/>
</dbReference>
<evidence type="ECO:0008006" key="5">
    <source>
        <dbReference type="Google" id="ProtNLM"/>
    </source>
</evidence>
<evidence type="ECO:0000313" key="4">
    <source>
        <dbReference type="Proteomes" id="UP001224433"/>
    </source>
</evidence>
<accession>A0ABY9JCL5</accession>
<feature type="transmembrane region" description="Helical" evidence="2">
    <location>
        <begin position="43"/>
        <end position="64"/>
    </location>
</feature>
<proteinExistence type="predicted"/>
<organism evidence="3 4">
    <name type="scientific">Streptomyces glycanivorans</name>
    <dbReference type="NCBI Taxonomy" id="3033808"/>
    <lineage>
        <taxon>Bacteria</taxon>
        <taxon>Bacillati</taxon>
        <taxon>Actinomycetota</taxon>
        <taxon>Actinomycetes</taxon>
        <taxon>Kitasatosporales</taxon>
        <taxon>Streptomycetaceae</taxon>
        <taxon>Streptomyces</taxon>
    </lineage>
</organism>
<gene>
    <name evidence="3" type="ORF">P8A20_18885</name>
</gene>
<evidence type="ECO:0000313" key="3">
    <source>
        <dbReference type="EMBL" id="WLQ65527.1"/>
    </source>
</evidence>
<sequence length="198" mass="20976">MIVLQNAFHLLRAQEFHDAAIGTAQLLSGADPRSTSTDPLATLLPWTMVVLAGLLALCVVAPALRLLTTRLTAARARSRRRIALNALASVAGSLALAALLWWVLPSAFGGSIDSALLWLPDAGWAVVGVVALALLLAVERLMLGVVDLRRGKSRPNADKPEPEPRAGAASVHRCPIRAQQSGQQRSGAAPRDHGRLSR</sequence>
<name>A0ABY9JCL5_9ACTN</name>
<feature type="compositionally biased region" description="Low complexity" evidence="1">
    <location>
        <begin position="177"/>
        <end position="189"/>
    </location>
</feature>
<reference evidence="3 4" key="1">
    <citation type="submission" date="2023-03" db="EMBL/GenBank/DDBJ databases">
        <title>Isolation and description of six Streptomyces strains from soil environments, able to metabolize different microbial glucans.</title>
        <authorList>
            <person name="Widen T."/>
            <person name="Larsbrink J."/>
        </authorList>
    </citation>
    <scope>NUCLEOTIDE SEQUENCE [LARGE SCALE GENOMIC DNA]</scope>
    <source>
        <strain evidence="3 4">Alt3</strain>
    </source>
</reference>